<keyword evidence="3" id="KW-1185">Reference proteome</keyword>
<dbReference type="EMBL" id="OZ019902">
    <property type="protein sequence ID" value="CAK9194921.1"/>
    <property type="molecule type" value="Genomic_DNA"/>
</dbReference>
<keyword evidence="1" id="KW-1133">Transmembrane helix</keyword>
<feature type="transmembrane region" description="Helical" evidence="1">
    <location>
        <begin position="57"/>
        <end position="78"/>
    </location>
</feature>
<evidence type="ECO:0000256" key="1">
    <source>
        <dbReference type="SAM" id="Phobius"/>
    </source>
</evidence>
<reference evidence="2" key="1">
    <citation type="submission" date="2024-02" db="EMBL/GenBank/DDBJ databases">
        <authorList>
            <consortium name="ELIXIR-Norway"/>
            <consortium name="Elixir Norway"/>
        </authorList>
    </citation>
    <scope>NUCLEOTIDE SEQUENCE</scope>
</reference>
<keyword evidence="1" id="KW-0472">Membrane</keyword>
<name>A0ABP0TF20_9BRYO</name>
<evidence type="ECO:0000313" key="3">
    <source>
        <dbReference type="Proteomes" id="UP001497512"/>
    </source>
</evidence>
<accession>A0ABP0TF20</accession>
<organism evidence="2 3">
    <name type="scientific">Sphagnum troendelagicum</name>
    <dbReference type="NCBI Taxonomy" id="128251"/>
    <lineage>
        <taxon>Eukaryota</taxon>
        <taxon>Viridiplantae</taxon>
        <taxon>Streptophyta</taxon>
        <taxon>Embryophyta</taxon>
        <taxon>Bryophyta</taxon>
        <taxon>Sphagnophytina</taxon>
        <taxon>Sphagnopsida</taxon>
        <taxon>Sphagnales</taxon>
        <taxon>Sphagnaceae</taxon>
        <taxon>Sphagnum</taxon>
    </lineage>
</organism>
<evidence type="ECO:0000313" key="2">
    <source>
        <dbReference type="EMBL" id="CAK9194921.1"/>
    </source>
</evidence>
<protein>
    <submittedName>
        <fullName evidence="2">Uncharacterized protein</fullName>
    </submittedName>
</protein>
<sequence length="133" mass="14070">MGSEEILIADLERGAIGKVSAGSEEEYYVGLAGSPEAAAAAAACSEGGRTNRKVRRALRIASTVFVTIACLLVTLYLAGPTVKSFNGLLLSSTNLKLGDDVTGFEQPHRTSFHYQPAKNWMNGKLAIPISAQN</sequence>
<gene>
    <name evidence="2" type="ORF">CSSPTR1EN2_LOCUS2767</name>
</gene>
<proteinExistence type="predicted"/>
<dbReference type="Proteomes" id="UP001497512">
    <property type="component" value="Chromosome 10"/>
</dbReference>
<keyword evidence="1" id="KW-0812">Transmembrane</keyword>